<evidence type="ECO:0000256" key="7">
    <source>
        <dbReference type="ARBA" id="ARBA00023180"/>
    </source>
</evidence>
<dbReference type="AlphaFoldDB" id="A0A0C9RAR3"/>
<name>A0A0C9RAR3_9HYME</name>
<organism evidence="10">
    <name type="scientific">Fopius arisanus</name>
    <dbReference type="NCBI Taxonomy" id="64838"/>
    <lineage>
        <taxon>Eukaryota</taxon>
        <taxon>Metazoa</taxon>
        <taxon>Ecdysozoa</taxon>
        <taxon>Arthropoda</taxon>
        <taxon>Hexapoda</taxon>
        <taxon>Insecta</taxon>
        <taxon>Pterygota</taxon>
        <taxon>Neoptera</taxon>
        <taxon>Endopterygota</taxon>
        <taxon>Hymenoptera</taxon>
        <taxon>Apocrita</taxon>
        <taxon>Ichneumonoidea</taxon>
        <taxon>Braconidae</taxon>
        <taxon>Opiinae</taxon>
        <taxon>Fopius</taxon>
    </lineage>
</organism>
<keyword evidence="11" id="KW-1185">Reference proteome</keyword>
<dbReference type="GO" id="GO:0032222">
    <property type="term" value="P:regulation of synaptic transmission, cholinergic"/>
    <property type="evidence" value="ECO:0007669"/>
    <property type="project" value="InterPro"/>
</dbReference>
<evidence type="ECO:0000256" key="1">
    <source>
        <dbReference type="ARBA" id="ARBA00004589"/>
    </source>
</evidence>
<accession>A0A9R1TR31</accession>
<dbReference type="GO" id="GO:0030431">
    <property type="term" value="P:sleep"/>
    <property type="evidence" value="ECO:0007669"/>
    <property type="project" value="InterPro"/>
</dbReference>
<dbReference type="OrthoDB" id="7663715at2759"/>
<evidence type="ECO:0000256" key="3">
    <source>
        <dbReference type="ARBA" id="ARBA00022692"/>
    </source>
</evidence>
<dbReference type="EMBL" id="GBYB01003926">
    <property type="protein sequence ID" value="JAG73693.1"/>
    <property type="molecule type" value="Transcribed_RNA"/>
</dbReference>
<comment type="subcellular location">
    <subcellularLocation>
        <location evidence="1">Membrane</location>
        <topology evidence="1">Lipid-anchor</topology>
        <topology evidence="1">GPI-anchor</topology>
    </subcellularLocation>
</comment>
<keyword evidence="6" id="KW-0472">Membrane</keyword>
<dbReference type="GeneID" id="105272979"/>
<reference evidence="12" key="2">
    <citation type="submission" date="2025-04" db="UniProtKB">
        <authorList>
            <consortium name="RefSeq"/>
        </authorList>
    </citation>
    <scope>IDENTIFICATION</scope>
</reference>
<keyword evidence="2" id="KW-0336">GPI-anchor</keyword>
<evidence type="ECO:0000256" key="2">
    <source>
        <dbReference type="ARBA" id="ARBA00022622"/>
    </source>
</evidence>
<keyword evidence="7" id="KW-0325">Glycoprotein</keyword>
<evidence type="ECO:0000256" key="5">
    <source>
        <dbReference type="ARBA" id="ARBA00022989"/>
    </source>
</evidence>
<feature type="chain" id="PRO_5044541675" evidence="9">
    <location>
        <begin position="24"/>
        <end position="139"/>
    </location>
</feature>
<protein>
    <submittedName>
        <fullName evidence="10">PheS_2 protein</fullName>
    </submittedName>
</protein>
<feature type="signal peptide" evidence="9">
    <location>
        <begin position="1"/>
        <end position="23"/>
    </location>
</feature>
<evidence type="ECO:0000313" key="12">
    <source>
        <dbReference type="RefSeq" id="XP_011313513.1"/>
    </source>
</evidence>
<evidence type="ECO:0000313" key="10">
    <source>
        <dbReference type="EMBL" id="JAG73693.1"/>
    </source>
</evidence>
<dbReference type="Pfam" id="PF17064">
    <property type="entry name" value="QVR"/>
    <property type="match status" value="1"/>
</dbReference>
<keyword evidence="8" id="KW-0449">Lipoprotein</keyword>
<evidence type="ECO:0000313" key="11">
    <source>
        <dbReference type="Proteomes" id="UP000694866"/>
    </source>
</evidence>
<keyword evidence="3" id="KW-0812">Transmembrane</keyword>
<dbReference type="Proteomes" id="UP000694866">
    <property type="component" value="Unplaced"/>
</dbReference>
<keyword evidence="4 9" id="KW-0732">Signal</keyword>
<evidence type="ECO:0000256" key="9">
    <source>
        <dbReference type="SAM" id="SignalP"/>
    </source>
</evidence>
<dbReference type="Gene3D" id="2.10.60.10">
    <property type="entry name" value="CD59"/>
    <property type="match status" value="1"/>
</dbReference>
<evidence type="ECO:0000256" key="4">
    <source>
        <dbReference type="ARBA" id="ARBA00022729"/>
    </source>
</evidence>
<gene>
    <name evidence="10" type="primary">pheS_2</name>
    <name evidence="12" type="synonym">LOC105272979</name>
    <name evidence="10" type="ORF">g.30780</name>
</gene>
<dbReference type="InterPro" id="IPR045860">
    <property type="entry name" value="Snake_toxin-like_sf"/>
</dbReference>
<dbReference type="RefSeq" id="XP_011313513.1">
    <property type="nucleotide sequence ID" value="XM_011315211.1"/>
</dbReference>
<reference evidence="10" key="1">
    <citation type="submission" date="2015-01" db="EMBL/GenBank/DDBJ databases">
        <title>Transcriptome Assembly of Fopius arisanus.</title>
        <authorList>
            <person name="Geib S."/>
        </authorList>
    </citation>
    <scope>NUCLEOTIDE SEQUENCE</scope>
</reference>
<evidence type="ECO:0000256" key="6">
    <source>
        <dbReference type="ARBA" id="ARBA00023136"/>
    </source>
</evidence>
<dbReference type="InterPro" id="IPR050975">
    <property type="entry name" value="Sleep_regulator"/>
</dbReference>
<accession>A0A0C9RAR3</accession>
<proteinExistence type="predicted"/>
<dbReference type="GO" id="GO:0098552">
    <property type="term" value="C:side of membrane"/>
    <property type="evidence" value="ECO:0007669"/>
    <property type="project" value="UniProtKB-KW"/>
</dbReference>
<dbReference type="PANTHER" id="PTHR33562">
    <property type="entry name" value="ATILLA, ISOFORM B-RELATED-RELATED"/>
    <property type="match status" value="1"/>
</dbReference>
<dbReference type="InterPro" id="IPR031424">
    <property type="entry name" value="QVR-like"/>
</dbReference>
<evidence type="ECO:0000256" key="8">
    <source>
        <dbReference type="ARBA" id="ARBA00023288"/>
    </source>
</evidence>
<dbReference type="KEGG" id="fas:105272979"/>
<keyword evidence="5" id="KW-1133">Transmembrane helix</keyword>
<sequence length="139" mass="15408">MICPDLVRFIGLLVLGKLTVSEGLSCYQCNADLSMGLKEECNDPYAPGPAIDLVECPQNESHYCLKAAIYYKNVHATVRGCVPLRWKNTYCSPRDEFAEARVTCKFCNENACNASWIPVMNGDSITSIFIVVVMNFVLG</sequence>